<dbReference type="AlphaFoldDB" id="A0A1M5YKJ0"/>
<evidence type="ECO:0000256" key="2">
    <source>
        <dbReference type="ARBA" id="ARBA00022448"/>
    </source>
</evidence>
<dbReference type="Proteomes" id="UP000184139">
    <property type="component" value="Unassembled WGS sequence"/>
</dbReference>
<feature type="transmembrane region" description="Helical" evidence="6">
    <location>
        <begin position="297"/>
        <end position="315"/>
    </location>
</feature>
<keyword evidence="9" id="KW-1185">Reference proteome</keyword>
<dbReference type="OrthoDB" id="5445144at2"/>
<keyword evidence="2" id="KW-0813">Transport</keyword>
<dbReference type="EMBL" id="FQXS01000041">
    <property type="protein sequence ID" value="SHI12502.1"/>
    <property type="molecule type" value="Genomic_DNA"/>
</dbReference>
<evidence type="ECO:0000256" key="3">
    <source>
        <dbReference type="ARBA" id="ARBA00022692"/>
    </source>
</evidence>
<dbReference type="InterPro" id="IPR004680">
    <property type="entry name" value="Cit_transptr-like_dom"/>
</dbReference>
<sequence length="510" mass="55775">MKNTKQSFNVSMLIHSLIGISLMVFGRFVPPPSIAVPVNDKLQAAGIPLDGGAHQLAITAEGMVIIGLFLGVVYLWTFVDSLWPSFLGVALFGMTSHMAMPQVLNQFMGNPMTVMLFFLFMFAAILMRSNISAYLARWFMTHPIVRGRPWAFTAMILIGTYFVAMLEQTTACFLMWPALYIVFDYVGFKRGDTYVTLMIVNTMMVALLSFATDPFKGGAFYLLNNMSMIADNAPGDVVPVNIALYLLFSVVISFVSIAVILLFMRYVYRVDVSPLRKIDPEILKKDELPPFSIQQKLILGLFFLYALWLLLPGIIGKDNVLGGFLAANSLAASLVIVFLATAIRVGGKPLANLPETNQSYPWRTFILIATAFMLGNSMTGPGTNVTLYMEFFLKTHLAGLNELALTVLIIALAIVVTNFCNSVVAGLIFTPVILALCSGLGFAATPIIVCFFFIVLIAAVTPAASPFAAILYDNPEWISRRNVALNTLVSSALIMGVVIVVGIPLSRALF</sequence>
<keyword evidence="4 6" id="KW-1133">Transmembrane helix</keyword>
<feature type="transmembrane region" description="Helical" evidence="6">
    <location>
        <begin position="12"/>
        <end position="29"/>
    </location>
</feature>
<accession>A0A1M5YKJ0</accession>
<feature type="transmembrane region" description="Helical" evidence="6">
    <location>
        <begin position="194"/>
        <end position="212"/>
    </location>
</feature>
<feature type="transmembrane region" description="Helical" evidence="6">
    <location>
        <begin position="484"/>
        <end position="505"/>
    </location>
</feature>
<keyword evidence="3 6" id="KW-0812">Transmembrane</keyword>
<feature type="transmembrane region" description="Helical" evidence="6">
    <location>
        <begin position="151"/>
        <end position="182"/>
    </location>
</feature>
<dbReference type="GO" id="GO:0005886">
    <property type="term" value="C:plasma membrane"/>
    <property type="evidence" value="ECO:0007669"/>
    <property type="project" value="TreeGrafter"/>
</dbReference>
<dbReference type="GO" id="GO:0022857">
    <property type="term" value="F:transmembrane transporter activity"/>
    <property type="evidence" value="ECO:0007669"/>
    <property type="project" value="UniProtKB-ARBA"/>
</dbReference>
<gene>
    <name evidence="8" type="ORF">SAMN02745124_04145</name>
</gene>
<feature type="transmembrane region" description="Helical" evidence="6">
    <location>
        <begin position="56"/>
        <end position="76"/>
    </location>
</feature>
<evidence type="ECO:0000256" key="5">
    <source>
        <dbReference type="ARBA" id="ARBA00023136"/>
    </source>
</evidence>
<name>A0A1M5YKJ0_9BACT</name>
<dbReference type="STRING" id="1121409.SAMN02745124_04145"/>
<keyword evidence="5 6" id="KW-0472">Membrane</keyword>
<dbReference type="PANTHER" id="PTHR10283:SF125">
    <property type="entry name" value="MG(2+)_CITRATE COMPLEX SECONDARY TRANSPORTER"/>
    <property type="match status" value="1"/>
</dbReference>
<dbReference type="Pfam" id="PF03600">
    <property type="entry name" value="CitMHS"/>
    <property type="match status" value="1"/>
</dbReference>
<proteinExistence type="predicted"/>
<feature type="transmembrane region" description="Helical" evidence="6">
    <location>
        <begin position="321"/>
        <end position="343"/>
    </location>
</feature>
<evidence type="ECO:0000256" key="6">
    <source>
        <dbReference type="SAM" id="Phobius"/>
    </source>
</evidence>
<feature type="transmembrane region" description="Helical" evidence="6">
    <location>
        <begin position="403"/>
        <end position="436"/>
    </location>
</feature>
<comment type="subcellular location">
    <subcellularLocation>
        <location evidence="1">Membrane</location>
        <topology evidence="1">Multi-pass membrane protein</topology>
    </subcellularLocation>
</comment>
<feature type="transmembrane region" description="Helical" evidence="6">
    <location>
        <begin position="364"/>
        <end position="383"/>
    </location>
</feature>
<feature type="transmembrane region" description="Helical" evidence="6">
    <location>
        <begin position="82"/>
        <end position="100"/>
    </location>
</feature>
<evidence type="ECO:0000256" key="1">
    <source>
        <dbReference type="ARBA" id="ARBA00004141"/>
    </source>
</evidence>
<organism evidence="8 9">
    <name type="scientific">Desulfofustis glycolicus DSM 9705</name>
    <dbReference type="NCBI Taxonomy" id="1121409"/>
    <lineage>
        <taxon>Bacteria</taxon>
        <taxon>Pseudomonadati</taxon>
        <taxon>Thermodesulfobacteriota</taxon>
        <taxon>Desulfobulbia</taxon>
        <taxon>Desulfobulbales</taxon>
        <taxon>Desulfocapsaceae</taxon>
        <taxon>Desulfofustis</taxon>
    </lineage>
</organism>
<evidence type="ECO:0000256" key="4">
    <source>
        <dbReference type="ARBA" id="ARBA00022989"/>
    </source>
</evidence>
<dbReference type="PANTHER" id="PTHR10283">
    <property type="entry name" value="SOLUTE CARRIER FAMILY 13 MEMBER"/>
    <property type="match status" value="1"/>
</dbReference>
<feature type="domain" description="Citrate transporter-like" evidence="7">
    <location>
        <begin position="74"/>
        <end position="422"/>
    </location>
</feature>
<evidence type="ECO:0000259" key="7">
    <source>
        <dbReference type="Pfam" id="PF03600"/>
    </source>
</evidence>
<evidence type="ECO:0000313" key="9">
    <source>
        <dbReference type="Proteomes" id="UP000184139"/>
    </source>
</evidence>
<reference evidence="8 9" key="1">
    <citation type="submission" date="2016-11" db="EMBL/GenBank/DDBJ databases">
        <authorList>
            <person name="Jaros S."/>
            <person name="Januszkiewicz K."/>
            <person name="Wedrychowicz H."/>
        </authorList>
    </citation>
    <scope>NUCLEOTIDE SEQUENCE [LARGE SCALE GENOMIC DNA]</scope>
    <source>
        <strain evidence="8 9">DSM 9705</strain>
    </source>
</reference>
<feature type="transmembrane region" description="Helical" evidence="6">
    <location>
        <begin position="112"/>
        <end position="131"/>
    </location>
</feature>
<protein>
    <submittedName>
        <fullName evidence="8">Solute carrier family 13 (Sodium-dependent dicarboxylate transporter), member 2/3/5</fullName>
    </submittedName>
</protein>
<feature type="transmembrane region" description="Helical" evidence="6">
    <location>
        <begin position="448"/>
        <end position="472"/>
    </location>
</feature>
<feature type="transmembrane region" description="Helical" evidence="6">
    <location>
        <begin position="242"/>
        <end position="268"/>
    </location>
</feature>
<evidence type="ECO:0000313" key="8">
    <source>
        <dbReference type="EMBL" id="SHI12502.1"/>
    </source>
</evidence>
<dbReference type="RefSeq" id="WP_073379110.1">
    <property type="nucleotide sequence ID" value="NZ_FQXS01000041.1"/>
</dbReference>